<evidence type="ECO:0000313" key="2">
    <source>
        <dbReference type="Proteomes" id="UP000634136"/>
    </source>
</evidence>
<name>A0A834WD95_9FABA</name>
<gene>
    <name evidence="1" type="ORF">G2W53_028940</name>
</gene>
<dbReference type="OrthoDB" id="8186325at2759"/>
<dbReference type="Proteomes" id="UP000634136">
    <property type="component" value="Unassembled WGS sequence"/>
</dbReference>
<proteinExistence type="predicted"/>
<organism evidence="1 2">
    <name type="scientific">Senna tora</name>
    <dbReference type="NCBI Taxonomy" id="362788"/>
    <lineage>
        <taxon>Eukaryota</taxon>
        <taxon>Viridiplantae</taxon>
        <taxon>Streptophyta</taxon>
        <taxon>Embryophyta</taxon>
        <taxon>Tracheophyta</taxon>
        <taxon>Spermatophyta</taxon>
        <taxon>Magnoliopsida</taxon>
        <taxon>eudicotyledons</taxon>
        <taxon>Gunneridae</taxon>
        <taxon>Pentapetalae</taxon>
        <taxon>rosids</taxon>
        <taxon>fabids</taxon>
        <taxon>Fabales</taxon>
        <taxon>Fabaceae</taxon>
        <taxon>Caesalpinioideae</taxon>
        <taxon>Cassia clade</taxon>
        <taxon>Senna</taxon>
    </lineage>
</organism>
<dbReference type="AlphaFoldDB" id="A0A834WD95"/>
<comment type="caution">
    <text evidence="1">The sequence shown here is derived from an EMBL/GenBank/DDBJ whole genome shotgun (WGS) entry which is preliminary data.</text>
</comment>
<protein>
    <submittedName>
        <fullName evidence="1">Uncharacterized protein</fullName>
    </submittedName>
</protein>
<evidence type="ECO:0000313" key="1">
    <source>
        <dbReference type="EMBL" id="KAF7814971.1"/>
    </source>
</evidence>
<dbReference type="EMBL" id="JAAIUW010000009">
    <property type="protein sequence ID" value="KAF7814971.1"/>
    <property type="molecule type" value="Genomic_DNA"/>
</dbReference>
<sequence>MRDSIPPGKKNCIVTMLDINPGKSLHIVEGNQLKQEVVSGIRSSTEFPIPSLREHSTLLPKEVLVNKINTGGSSNPRRIKDGQISPQLKRKYSSRNFASRPRDWQGIKTSEILNPTKQASRLGDWQAIEILENLNPRNQASRPGDWQAIEIPIILDPRNQASRPGYWNQASRPGDWQGIEVLLPAMSTNRLSLLLETHDCLDYRLKPYSKFIFVPTLRAILNILSALMKGHSLKSRDSNLLSFI</sequence>
<keyword evidence="2" id="KW-1185">Reference proteome</keyword>
<accession>A0A834WD95</accession>
<reference evidence="1" key="1">
    <citation type="submission" date="2020-09" db="EMBL/GenBank/DDBJ databases">
        <title>Genome-Enabled Discovery of Anthraquinone Biosynthesis in Senna tora.</title>
        <authorList>
            <person name="Kang S.-H."/>
            <person name="Pandey R.P."/>
            <person name="Lee C.-M."/>
            <person name="Sim J.-S."/>
            <person name="Jeong J.-T."/>
            <person name="Choi B.-S."/>
            <person name="Jung M."/>
            <person name="Ginzburg D."/>
            <person name="Zhao K."/>
            <person name="Won S.Y."/>
            <person name="Oh T.-J."/>
            <person name="Yu Y."/>
            <person name="Kim N.-H."/>
            <person name="Lee O.R."/>
            <person name="Lee T.-H."/>
            <person name="Bashyal P."/>
            <person name="Kim T.-S."/>
            <person name="Lee W.-H."/>
            <person name="Kawkins C."/>
            <person name="Kim C.-K."/>
            <person name="Kim J.S."/>
            <person name="Ahn B.O."/>
            <person name="Rhee S.Y."/>
            <person name="Sohng J.K."/>
        </authorList>
    </citation>
    <scope>NUCLEOTIDE SEQUENCE</scope>
    <source>
        <tissue evidence="1">Leaf</tissue>
    </source>
</reference>